<evidence type="ECO:0000256" key="6">
    <source>
        <dbReference type="SAM" id="MobiDB-lite"/>
    </source>
</evidence>
<keyword evidence="9" id="KW-1185">Reference proteome</keyword>
<feature type="region of interest" description="Disordered" evidence="6">
    <location>
        <begin position="67"/>
        <end position="175"/>
    </location>
</feature>
<dbReference type="Gene3D" id="2.20.25.80">
    <property type="entry name" value="WRKY domain"/>
    <property type="match status" value="1"/>
</dbReference>
<dbReference type="GO" id="GO:0043565">
    <property type="term" value="F:sequence-specific DNA binding"/>
    <property type="evidence" value="ECO:0007669"/>
    <property type="project" value="InterPro"/>
</dbReference>
<dbReference type="InterPro" id="IPR044810">
    <property type="entry name" value="WRKY_plant"/>
</dbReference>
<dbReference type="SMART" id="SM00774">
    <property type="entry name" value="WRKY"/>
    <property type="match status" value="1"/>
</dbReference>
<evidence type="ECO:0000256" key="2">
    <source>
        <dbReference type="ARBA" id="ARBA00023015"/>
    </source>
</evidence>
<keyword evidence="4" id="KW-0804">Transcription</keyword>
<dbReference type="Pfam" id="PF03106">
    <property type="entry name" value="WRKY"/>
    <property type="match status" value="1"/>
</dbReference>
<dbReference type="GO" id="GO:0005634">
    <property type="term" value="C:nucleus"/>
    <property type="evidence" value="ECO:0007669"/>
    <property type="project" value="UniProtKB-SubCell"/>
</dbReference>
<evidence type="ECO:0000256" key="1">
    <source>
        <dbReference type="ARBA" id="ARBA00004123"/>
    </source>
</evidence>
<dbReference type="PROSITE" id="PS50811">
    <property type="entry name" value="WRKY"/>
    <property type="match status" value="1"/>
</dbReference>
<evidence type="ECO:0000313" key="9">
    <source>
        <dbReference type="Proteomes" id="UP001497516"/>
    </source>
</evidence>
<dbReference type="EMBL" id="OZ034820">
    <property type="protein sequence ID" value="CAL1400677.1"/>
    <property type="molecule type" value="Genomic_DNA"/>
</dbReference>
<dbReference type="InterPro" id="IPR003657">
    <property type="entry name" value="WRKY_dom"/>
</dbReference>
<comment type="subcellular location">
    <subcellularLocation>
        <location evidence="1">Nucleus</location>
    </subcellularLocation>
</comment>
<feature type="domain" description="WRKY" evidence="7">
    <location>
        <begin position="183"/>
        <end position="248"/>
    </location>
</feature>
<evidence type="ECO:0000256" key="5">
    <source>
        <dbReference type="ARBA" id="ARBA00023242"/>
    </source>
</evidence>
<dbReference type="AlphaFoldDB" id="A0AAV2FRQ2"/>
<sequence length="359" mass="39134">MSEENHLYFHHHHRYHGAGDDAAAPSFPNYPSPAGGFLADPTPYYNMNNFTDYLHGSSDHYTSLAKAFGLDASPPPPPPPTDHSSSNNNNNSNNAPLSTPNSSVSFSSSEAGGEELDSGSFSKTALGGKTTDHQPAVEDGELEDDSSNCPDNKKEKGSCKGKKAQAKGEKRQREPRFAFMTKSEVDHLEDGYRWRKYGQKAVKNSPYPRSYYRCTTQRCGVKKRVERSFEDPSVVITTYEGQHNHPLPSTLRGNAAAAAMFSQYSMLAPSANRPTGFPAEFLLQLSSSPSSSSPSGHVAAGAGSGVGSLVYPAQSFGQQEFLFQHHNNNNNNNQQQLQFSGDYGLLQDVVPSMFLKQEP</sequence>
<dbReference type="InterPro" id="IPR036576">
    <property type="entry name" value="WRKY_dom_sf"/>
</dbReference>
<dbReference type="SUPFAM" id="SSF118290">
    <property type="entry name" value="WRKY DNA-binding domain"/>
    <property type="match status" value="1"/>
</dbReference>
<reference evidence="8 9" key="1">
    <citation type="submission" date="2024-04" db="EMBL/GenBank/DDBJ databases">
        <authorList>
            <person name="Fracassetti M."/>
        </authorList>
    </citation>
    <scope>NUCLEOTIDE SEQUENCE [LARGE SCALE GENOMIC DNA]</scope>
</reference>
<organism evidence="8 9">
    <name type="scientific">Linum trigynum</name>
    <dbReference type="NCBI Taxonomy" id="586398"/>
    <lineage>
        <taxon>Eukaryota</taxon>
        <taxon>Viridiplantae</taxon>
        <taxon>Streptophyta</taxon>
        <taxon>Embryophyta</taxon>
        <taxon>Tracheophyta</taxon>
        <taxon>Spermatophyta</taxon>
        <taxon>Magnoliopsida</taxon>
        <taxon>eudicotyledons</taxon>
        <taxon>Gunneridae</taxon>
        <taxon>Pentapetalae</taxon>
        <taxon>rosids</taxon>
        <taxon>fabids</taxon>
        <taxon>Malpighiales</taxon>
        <taxon>Linaceae</taxon>
        <taxon>Linum</taxon>
    </lineage>
</organism>
<dbReference type="PANTHER" id="PTHR31221">
    <property type="entry name" value="WRKY TRANSCRIPTION FACTOR PROTEIN 1-RELATED"/>
    <property type="match status" value="1"/>
</dbReference>
<feature type="compositionally biased region" description="Low complexity" evidence="6">
    <location>
        <begin position="82"/>
        <end position="109"/>
    </location>
</feature>
<evidence type="ECO:0000256" key="4">
    <source>
        <dbReference type="ARBA" id="ARBA00023163"/>
    </source>
</evidence>
<dbReference type="FunFam" id="2.20.25.80:FF:000003">
    <property type="entry name" value="WRKY transcription factor 57"/>
    <property type="match status" value="1"/>
</dbReference>
<dbReference type="Proteomes" id="UP001497516">
    <property type="component" value="Chromosome 7"/>
</dbReference>
<accession>A0AAV2FRQ2</accession>
<dbReference type="GO" id="GO:0003700">
    <property type="term" value="F:DNA-binding transcription factor activity"/>
    <property type="evidence" value="ECO:0007669"/>
    <property type="project" value="InterPro"/>
</dbReference>
<gene>
    <name evidence="8" type="ORF">LTRI10_LOCUS40790</name>
</gene>
<keyword evidence="3" id="KW-0238">DNA-binding</keyword>
<feature type="compositionally biased region" description="Basic and acidic residues" evidence="6">
    <location>
        <begin position="166"/>
        <end position="175"/>
    </location>
</feature>
<protein>
    <recommendedName>
        <fullName evidence="7">WRKY domain-containing protein</fullName>
    </recommendedName>
</protein>
<proteinExistence type="predicted"/>
<evidence type="ECO:0000259" key="7">
    <source>
        <dbReference type="PROSITE" id="PS50811"/>
    </source>
</evidence>
<evidence type="ECO:0000256" key="3">
    <source>
        <dbReference type="ARBA" id="ARBA00023125"/>
    </source>
</evidence>
<name>A0AAV2FRQ2_9ROSI</name>
<dbReference type="PANTHER" id="PTHR31221:SF320">
    <property type="entry name" value="WRKY TRANSCRIPTION FACTOR 20"/>
    <property type="match status" value="1"/>
</dbReference>
<evidence type="ECO:0000313" key="8">
    <source>
        <dbReference type="EMBL" id="CAL1400677.1"/>
    </source>
</evidence>
<keyword evidence="5" id="KW-0539">Nucleus</keyword>
<keyword evidence="2" id="KW-0805">Transcription regulation</keyword>